<sequence length="139" mass="15819">MLTEPTAELNIFYDGTCPLCVKEVDILRTLNHDGKLAFLDIEADGFGEQYPSIDLNEARQILHGQKGDGSFIYGLDVSHAAWRLVEKGSWRDIGFSITRWPLIRPIANFAYILFAKNRYRISFLFTGKSRCENGNCKIN</sequence>
<dbReference type="PANTHER" id="PTHR34290">
    <property type="entry name" value="SI:CH73-390P7.2"/>
    <property type="match status" value="1"/>
</dbReference>
<dbReference type="PANTHER" id="PTHR34290:SF2">
    <property type="entry name" value="OS04G0668800 PROTEIN"/>
    <property type="match status" value="1"/>
</dbReference>
<dbReference type="InterPro" id="IPR044691">
    <property type="entry name" value="DCC1_Trx"/>
</dbReference>
<dbReference type="EMBL" id="JACHHT010000001">
    <property type="protein sequence ID" value="MBB6520084.1"/>
    <property type="molecule type" value="Genomic_DNA"/>
</dbReference>
<reference evidence="1 2" key="1">
    <citation type="submission" date="2020-08" db="EMBL/GenBank/DDBJ databases">
        <title>Genomic Encyclopedia of Type Strains, Phase IV (KMG-IV): sequencing the most valuable type-strain genomes for metagenomic binning, comparative biology and taxonomic classification.</title>
        <authorList>
            <person name="Goeker M."/>
        </authorList>
    </citation>
    <scope>NUCLEOTIDE SEQUENCE [LARGE SCALE GENOMIC DNA]</scope>
    <source>
        <strain evidence="1 2">DSM 22368</strain>
    </source>
</reference>
<dbReference type="AlphaFoldDB" id="A0A7X0MVQ0"/>
<dbReference type="Proteomes" id="UP000528457">
    <property type="component" value="Unassembled WGS sequence"/>
</dbReference>
<comment type="caution">
    <text evidence="1">The sequence shown here is derived from an EMBL/GenBank/DDBJ whole genome shotgun (WGS) entry which is preliminary data.</text>
</comment>
<evidence type="ECO:0000313" key="1">
    <source>
        <dbReference type="EMBL" id="MBB6520084.1"/>
    </source>
</evidence>
<name>A0A7X0MVQ0_9GAMM</name>
<proteinExistence type="predicted"/>
<gene>
    <name evidence="1" type="ORF">HNR48_000362</name>
</gene>
<dbReference type="InParanoid" id="A0A7X0MVQ0"/>
<organism evidence="1 2">
    <name type="scientific">Pseudoteredinibacter isoporae</name>
    <dbReference type="NCBI Taxonomy" id="570281"/>
    <lineage>
        <taxon>Bacteria</taxon>
        <taxon>Pseudomonadati</taxon>
        <taxon>Pseudomonadota</taxon>
        <taxon>Gammaproteobacteria</taxon>
        <taxon>Cellvibrionales</taxon>
        <taxon>Cellvibrionaceae</taxon>
        <taxon>Pseudoteredinibacter</taxon>
    </lineage>
</organism>
<accession>A0A7X0MVQ0</accession>
<protein>
    <submittedName>
        <fullName evidence="1">Putative DCC family thiol-disulfide oxidoreductase YuxK</fullName>
    </submittedName>
</protein>
<dbReference type="Pfam" id="PF04134">
    <property type="entry name" value="DCC1-like"/>
    <property type="match status" value="1"/>
</dbReference>
<dbReference type="InterPro" id="IPR007263">
    <property type="entry name" value="DCC1-like"/>
</dbReference>
<keyword evidence="2" id="KW-1185">Reference proteome</keyword>
<dbReference type="GO" id="GO:0015035">
    <property type="term" value="F:protein-disulfide reductase activity"/>
    <property type="evidence" value="ECO:0007669"/>
    <property type="project" value="InterPro"/>
</dbReference>
<dbReference type="RefSeq" id="WP_166852301.1">
    <property type="nucleotide sequence ID" value="NZ_JAAONY010000001.1"/>
</dbReference>
<evidence type="ECO:0000313" key="2">
    <source>
        <dbReference type="Proteomes" id="UP000528457"/>
    </source>
</evidence>